<accession>H0QQV0</accession>
<gene>
    <name evidence="1" type="ORF">ARGLB_083_00900</name>
</gene>
<evidence type="ECO:0000313" key="1">
    <source>
        <dbReference type="EMBL" id="GAB15201.1"/>
    </source>
</evidence>
<proteinExistence type="predicted"/>
<evidence type="ECO:0000313" key="2">
    <source>
        <dbReference type="Proteomes" id="UP000003828"/>
    </source>
</evidence>
<keyword evidence="2" id="KW-1185">Reference proteome</keyword>
<comment type="caution">
    <text evidence="1">The sequence shown here is derived from an EMBL/GenBank/DDBJ whole genome shotgun (WGS) entry which is preliminary data.</text>
</comment>
<dbReference type="EMBL" id="BAEG01000083">
    <property type="protein sequence ID" value="GAB15201.1"/>
    <property type="molecule type" value="Genomic_DNA"/>
</dbReference>
<organism evidence="1 2">
    <name type="scientific">Arthrobacter globiformis (strain ATCC 8010 / DSM 20124 / JCM 1332 / NBRC 12137 / NCIMB 8907 / NRRL B-2979 / 168)</name>
    <dbReference type="NCBI Taxonomy" id="1077972"/>
    <lineage>
        <taxon>Bacteria</taxon>
        <taxon>Bacillati</taxon>
        <taxon>Actinomycetota</taxon>
        <taxon>Actinomycetes</taxon>
        <taxon>Micrococcales</taxon>
        <taxon>Micrococcaceae</taxon>
        <taxon>Arthrobacter</taxon>
    </lineage>
</organism>
<reference evidence="1 2" key="1">
    <citation type="submission" date="2011-12" db="EMBL/GenBank/DDBJ databases">
        <title>Whole genome shotgun sequence of Arthrobacter globiformis NBRC 12137.</title>
        <authorList>
            <person name="Miyazawa S."/>
            <person name="Hosoyama A."/>
            <person name="Tsuchikane K."/>
            <person name="Katsumata H."/>
            <person name="Yamazaki S."/>
            <person name="Fujita N."/>
        </authorList>
    </citation>
    <scope>NUCLEOTIDE SEQUENCE [LARGE SCALE GENOMIC DNA]</scope>
    <source>
        <strain evidence="1 2">NBRC 12137</strain>
    </source>
</reference>
<name>H0QQV0_ARTG1</name>
<dbReference type="AlphaFoldDB" id="H0QQV0"/>
<protein>
    <submittedName>
        <fullName evidence="1">Uncharacterized protein</fullName>
    </submittedName>
</protein>
<sequence>MAVICKAGGMNYFLDYTIPAAPDNAEFEFPHDEIRPGTTIPLSETNADVVHTPELPARTGIIGATVPEAKLEAEQLITHSRATEASLYEDPSNSLQAGVGTLVATFTEGSGWQDA</sequence>
<dbReference type="Proteomes" id="UP000003828">
    <property type="component" value="Unassembled WGS sequence"/>
</dbReference>